<organism evidence="3 4">
    <name type="scientific">Didymodactylos carnosus</name>
    <dbReference type="NCBI Taxonomy" id="1234261"/>
    <lineage>
        <taxon>Eukaryota</taxon>
        <taxon>Metazoa</taxon>
        <taxon>Spiralia</taxon>
        <taxon>Gnathifera</taxon>
        <taxon>Rotifera</taxon>
        <taxon>Eurotatoria</taxon>
        <taxon>Bdelloidea</taxon>
        <taxon>Philodinida</taxon>
        <taxon>Philodinidae</taxon>
        <taxon>Didymodactylos</taxon>
    </lineage>
</organism>
<comment type="caution">
    <text evidence="3">The sequence shown here is derived from an EMBL/GenBank/DDBJ whole genome shotgun (WGS) entry which is preliminary data.</text>
</comment>
<dbReference type="Proteomes" id="UP000677228">
    <property type="component" value="Unassembled WGS sequence"/>
</dbReference>
<evidence type="ECO:0000313" key="4">
    <source>
        <dbReference type="Proteomes" id="UP000682733"/>
    </source>
</evidence>
<feature type="compositionally biased region" description="Polar residues" evidence="1">
    <location>
        <begin position="7"/>
        <end position="18"/>
    </location>
</feature>
<evidence type="ECO:0000313" key="3">
    <source>
        <dbReference type="EMBL" id="CAF3784080.1"/>
    </source>
</evidence>
<dbReference type="AlphaFoldDB" id="A0A8S2J2K0"/>
<protein>
    <submittedName>
        <fullName evidence="3">Uncharacterized protein</fullName>
    </submittedName>
</protein>
<gene>
    <name evidence="2" type="ORF">OVA965_LOCUS15236</name>
    <name evidence="3" type="ORF">TMI583_LOCUS15242</name>
</gene>
<dbReference type="EMBL" id="CAJNOK010006810">
    <property type="protein sequence ID" value="CAF1015002.1"/>
    <property type="molecule type" value="Genomic_DNA"/>
</dbReference>
<accession>A0A8S2J2K0</accession>
<name>A0A8S2J2K0_9BILA</name>
<dbReference type="Proteomes" id="UP000682733">
    <property type="component" value="Unassembled WGS sequence"/>
</dbReference>
<dbReference type="EMBL" id="CAJOBA010006819">
    <property type="protein sequence ID" value="CAF3784080.1"/>
    <property type="molecule type" value="Genomic_DNA"/>
</dbReference>
<feature type="non-terminal residue" evidence="3">
    <location>
        <position position="270"/>
    </location>
</feature>
<proteinExistence type="predicted"/>
<feature type="region of interest" description="Disordered" evidence="1">
    <location>
        <begin position="1"/>
        <end position="24"/>
    </location>
</feature>
<evidence type="ECO:0000256" key="1">
    <source>
        <dbReference type="SAM" id="MobiDB-lite"/>
    </source>
</evidence>
<sequence>NTDPNEDNAYSNDNVNDSQHQDYLGRDDTEQNVDEEFTSTYIKVITSTIQDHSPLLQQQQPSILDDNQSAASLPNTDISLLILNKYLNAEVLQLFYSNLCVDWDPKWDFVCKASWEWRKEIAAKGKADPLLKRRTIDWLIDLINQSDYLQLFGEQWSTPEYYSIIMQPFILSPMINMSDIAVSAYRRPDLSVQELIHYYHPLPILERYIEKDISVFNDGVRSVLINANTQVFIQLDTIGQTGATYPQIMDAIWNWAQKMSRLSVCTFISY</sequence>
<evidence type="ECO:0000313" key="2">
    <source>
        <dbReference type="EMBL" id="CAF1015002.1"/>
    </source>
</evidence>
<reference evidence="3" key="1">
    <citation type="submission" date="2021-02" db="EMBL/GenBank/DDBJ databases">
        <authorList>
            <person name="Nowell W R."/>
        </authorList>
    </citation>
    <scope>NUCLEOTIDE SEQUENCE</scope>
</reference>